<keyword evidence="1" id="KW-0378">Hydrolase</keyword>
<name>A0A6A6UHC0_9PEZI</name>
<dbReference type="PANTHER" id="PTHR34853">
    <property type="match status" value="1"/>
</dbReference>
<dbReference type="EMBL" id="MU004233">
    <property type="protein sequence ID" value="KAF2671086.1"/>
    <property type="molecule type" value="Genomic_DNA"/>
</dbReference>
<comment type="similarity">
    <text evidence="2">Belongs to the AB hydrolase superfamily. Lipase family.</text>
</comment>
<dbReference type="AlphaFoldDB" id="A0A6A6UHC0"/>
<evidence type="ECO:0000313" key="3">
    <source>
        <dbReference type="EMBL" id="KAF2671086.1"/>
    </source>
</evidence>
<protein>
    <submittedName>
        <fullName evidence="3">LIP-domain-containing protein</fullName>
    </submittedName>
</protein>
<dbReference type="PANTHER" id="PTHR34853:SF5">
    <property type="entry name" value="LIP-DOMAIN-CONTAINING PROTEIN-RELATED"/>
    <property type="match status" value="1"/>
</dbReference>
<organism evidence="3 4">
    <name type="scientific">Microthyrium microscopicum</name>
    <dbReference type="NCBI Taxonomy" id="703497"/>
    <lineage>
        <taxon>Eukaryota</taxon>
        <taxon>Fungi</taxon>
        <taxon>Dikarya</taxon>
        <taxon>Ascomycota</taxon>
        <taxon>Pezizomycotina</taxon>
        <taxon>Dothideomycetes</taxon>
        <taxon>Dothideomycetes incertae sedis</taxon>
        <taxon>Microthyriales</taxon>
        <taxon>Microthyriaceae</taxon>
        <taxon>Microthyrium</taxon>
    </lineage>
</organism>
<dbReference type="InterPro" id="IPR005152">
    <property type="entry name" value="Lipase_secreted"/>
</dbReference>
<dbReference type="PIRSF" id="PIRSF029171">
    <property type="entry name" value="Esterase_LipA"/>
    <property type="match status" value="1"/>
</dbReference>
<keyword evidence="2" id="KW-0732">Signal</keyword>
<gene>
    <name evidence="3" type="ORF">BT63DRAFT_423343</name>
</gene>
<evidence type="ECO:0000256" key="2">
    <source>
        <dbReference type="PIRNR" id="PIRNR029171"/>
    </source>
</evidence>
<keyword evidence="4" id="KW-1185">Reference proteome</keyword>
<sequence length="443" mass="47136">MASSYLLRVAVYCCSFCTVSFAYQSTSEASTIVSRDPNNSQILPPSQDPFYSTPSGYKNAAPGSILRQRMTPGNLTAITGNCSSSYQLLYRTTDSNHQPAWAVTTLFIPHMRNDTNHASLLSYQIPYDAASIDGGPSYLMYTGGFPDIGIALGQGWVVNVPDFEGSHAAFGLGISSGYSVLDSIRAVQSLIPNVISKQPQAKTTIPSIRTALWGYSGGSIASLWALELHAGYASDLPLHGAAVGGVVTNMTSTLDEITGTFSAGLMPSVLLGITAEDPTARAELVSQLKPENASILLSALDMNYYQAAAAFNNQDVVADYFKKDLASVLAQPTIKHIIDNNGYLGYHGIPQVPLCVYKAIGDELAPVKETDHLIEDVYCQVGVDVRYERNTIGGHISENSNGIARSRQFLTSVLEGTDQGEVAPVGAGCTVVNVTIGTTTTPP</sequence>
<accession>A0A6A6UHC0</accession>
<evidence type="ECO:0000313" key="4">
    <source>
        <dbReference type="Proteomes" id="UP000799302"/>
    </source>
</evidence>
<dbReference type="Gene3D" id="3.40.50.1820">
    <property type="entry name" value="alpha/beta hydrolase"/>
    <property type="match status" value="1"/>
</dbReference>
<dbReference type="GO" id="GO:0016042">
    <property type="term" value="P:lipid catabolic process"/>
    <property type="evidence" value="ECO:0007669"/>
    <property type="project" value="UniProtKB-UniRule"/>
</dbReference>
<evidence type="ECO:0000256" key="1">
    <source>
        <dbReference type="ARBA" id="ARBA00022801"/>
    </source>
</evidence>
<dbReference type="Gene3D" id="1.10.260.130">
    <property type="match status" value="1"/>
</dbReference>
<dbReference type="SUPFAM" id="SSF53474">
    <property type="entry name" value="alpha/beta-Hydrolases"/>
    <property type="match status" value="1"/>
</dbReference>
<dbReference type="OrthoDB" id="2373480at2759"/>
<proteinExistence type="inferred from homology"/>
<dbReference type="GO" id="GO:0004806">
    <property type="term" value="F:triacylglycerol lipase activity"/>
    <property type="evidence" value="ECO:0007669"/>
    <property type="project" value="UniProtKB-UniRule"/>
</dbReference>
<dbReference type="Proteomes" id="UP000799302">
    <property type="component" value="Unassembled WGS sequence"/>
</dbReference>
<feature type="signal peptide" evidence="2">
    <location>
        <begin position="1"/>
        <end position="22"/>
    </location>
</feature>
<feature type="chain" id="PRO_5025721046" evidence="2">
    <location>
        <begin position="23"/>
        <end position="443"/>
    </location>
</feature>
<dbReference type="Pfam" id="PF03583">
    <property type="entry name" value="LIP"/>
    <property type="match status" value="1"/>
</dbReference>
<reference evidence="3" key="1">
    <citation type="journal article" date="2020" name="Stud. Mycol.">
        <title>101 Dothideomycetes genomes: a test case for predicting lifestyles and emergence of pathogens.</title>
        <authorList>
            <person name="Haridas S."/>
            <person name="Albert R."/>
            <person name="Binder M."/>
            <person name="Bloem J."/>
            <person name="Labutti K."/>
            <person name="Salamov A."/>
            <person name="Andreopoulos B."/>
            <person name="Baker S."/>
            <person name="Barry K."/>
            <person name="Bills G."/>
            <person name="Bluhm B."/>
            <person name="Cannon C."/>
            <person name="Castanera R."/>
            <person name="Culley D."/>
            <person name="Daum C."/>
            <person name="Ezra D."/>
            <person name="Gonzalez J."/>
            <person name="Henrissat B."/>
            <person name="Kuo A."/>
            <person name="Liang C."/>
            <person name="Lipzen A."/>
            <person name="Lutzoni F."/>
            <person name="Magnuson J."/>
            <person name="Mondo S."/>
            <person name="Nolan M."/>
            <person name="Ohm R."/>
            <person name="Pangilinan J."/>
            <person name="Park H.-J."/>
            <person name="Ramirez L."/>
            <person name="Alfaro M."/>
            <person name="Sun H."/>
            <person name="Tritt A."/>
            <person name="Yoshinaga Y."/>
            <person name="Zwiers L.-H."/>
            <person name="Turgeon B."/>
            <person name="Goodwin S."/>
            <person name="Spatafora J."/>
            <person name="Crous P."/>
            <person name="Grigoriev I."/>
        </authorList>
    </citation>
    <scope>NUCLEOTIDE SEQUENCE</scope>
    <source>
        <strain evidence="3">CBS 115976</strain>
    </source>
</reference>
<dbReference type="InterPro" id="IPR029058">
    <property type="entry name" value="AB_hydrolase_fold"/>
</dbReference>